<dbReference type="InterPro" id="IPR036249">
    <property type="entry name" value="Thioredoxin-like_sf"/>
</dbReference>
<dbReference type="CDD" id="cd00340">
    <property type="entry name" value="GSH_Peroxidase"/>
    <property type="match status" value="1"/>
</dbReference>
<keyword evidence="2 5" id="KW-0575">Peroxidase</keyword>
<accession>L8J7C0</accession>
<dbReference type="InterPro" id="IPR029759">
    <property type="entry name" value="GPX_AS"/>
</dbReference>
<evidence type="ECO:0000256" key="2">
    <source>
        <dbReference type="ARBA" id="ARBA00022559"/>
    </source>
</evidence>
<organism evidence="8 9">
    <name type="scientific">Photobacterium marinum</name>
    <dbReference type="NCBI Taxonomy" id="1056511"/>
    <lineage>
        <taxon>Bacteria</taxon>
        <taxon>Pseudomonadati</taxon>
        <taxon>Pseudomonadota</taxon>
        <taxon>Gammaproteobacteria</taxon>
        <taxon>Vibrionales</taxon>
        <taxon>Vibrionaceae</taxon>
        <taxon>Photobacterium</taxon>
    </lineage>
</organism>
<dbReference type="GO" id="GO:0034599">
    <property type="term" value="P:cellular response to oxidative stress"/>
    <property type="evidence" value="ECO:0007669"/>
    <property type="project" value="TreeGrafter"/>
</dbReference>
<dbReference type="Gene3D" id="3.40.30.10">
    <property type="entry name" value="Glutaredoxin"/>
    <property type="match status" value="1"/>
</dbReference>
<dbReference type="Pfam" id="PF00255">
    <property type="entry name" value="GSHPx"/>
    <property type="match status" value="1"/>
</dbReference>
<dbReference type="PANTHER" id="PTHR11592">
    <property type="entry name" value="GLUTATHIONE PEROXIDASE"/>
    <property type="match status" value="1"/>
</dbReference>
<dbReference type="AlphaFoldDB" id="L8J7C0"/>
<keyword evidence="3 5" id="KW-0560">Oxidoreductase</keyword>
<sequence>MIGKTFAIAILMMSASMVVHANDEPPAECADVLNHTFNKLNSSEALSMCQQFNGKVLLIVNTASQCGFTSQFEQLENIYQQYKGRGFTVIGFPSNDFRQDRGSEADTAKVCYLDYGVTFPMMERTQIRGVSANPVFKVLAEKSGITPKWNFYKYLVDRDGEVVSVFASSTLPTDDAITEMIDNLL</sequence>
<evidence type="ECO:0000256" key="6">
    <source>
        <dbReference type="SAM" id="SignalP"/>
    </source>
</evidence>
<gene>
    <name evidence="8" type="ORF">C942_03505</name>
</gene>
<protein>
    <recommendedName>
        <fullName evidence="5">Glutathione peroxidase</fullName>
    </recommendedName>
</protein>
<dbReference type="PROSITE" id="PS51355">
    <property type="entry name" value="GLUTATHIONE_PEROXID_3"/>
    <property type="match status" value="1"/>
</dbReference>
<keyword evidence="6" id="KW-0732">Signal</keyword>
<evidence type="ECO:0000313" key="8">
    <source>
        <dbReference type="EMBL" id="ELR63489.1"/>
    </source>
</evidence>
<evidence type="ECO:0000313" key="9">
    <source>
        <dbReference type="Proteomes" id="UP000011134"/>
    </source>
</evidence>
<dbReference type="PIRSF" id="PIRSF000303">
    <property type="entry name" value="Glutathion_perox"/>
    <property type="match status" value="1"/>
</dbReference>
<dbReference type="InterPro" id="IPR013766">
    <property type="entry name" value="Thioredoxin_domain"/>
</dbReference>
<feature type="chain" id="PRO_5003993599" description="Glutathione peroxidase" evidence="6">
    <location>
        <begin position="22"/>
        <end position="185"/>
    </location>
</feature>
<dbReference type="PROSITE" id="PS00460">
    <property type="entry name" value="GLUTATHIONE_PEROXID_1"/>
    <property type="match status" value="1"/>
</dbReference>
<dbReference type="InterPro" id="IPR000889">
    <property type="entry name" value="Glutathione_peroxidase"/>
</dbReference>
<dbReference type="SUPFAM" id="SSF52833">
    <property type="entry name" value="Thioredoxin-like"/>
    <property type="match status" value="1"/>
</dbReference>
<evidence type="ECO:0000256" key="4">
    <source>
        <dbReference type="PIRSR" id="PIRSR000303-1"/>
    </source>
</evidence>
<feature type="signal peptide" evidence="6">
    <location>
        <begin position="1"/>
        <end position="21"/>
    </location>
</feature>
<dbReference type="RefSeq" id="WP_007470334.1">
    <property type="nucleotide sequence ID" value="NZ_AMZO01000038.1"/>
</dbReference>
<proteinExistence type="inferred from homology"/>
<dbReference type="Proteomes" id="UP000011134">
    <property type="component" value="Unassembled WGS sequence"/>
</dbReference>
<reference evidence="8 9" key="1">
    <citation type="submission" date="2012-12" db="EMBL/GenBank/DDBJ databases">
        <title>Genome Assembly of Photobacterium sp. AK15.</title>
        <authorList>
            <person name="Khatri I."/>
            <person name="Vaidya B."/>
            <person name="Srinivas T.N.R."/>
            <person name="Subramanian S."/>
            <person name="Pinnaka A."/>
        </authorList>
    </citation>
    <scope>NUCLEOTIDE SEQUENCE [LARGE SCALE GENOMIC DNA]</scope>
    <source>
        <strain evidence="8 9">AK15</strain>
    </source>
</reference>
<keyword evidence="9" id="KW-1185">Reference proteome</keyword>
<evidence type="ECO:0000256" key="3">
    <source>
        <dbReference type="ARBA" id="ARBA00023002"/>
    </source>
</evidence>
<feature type="domain" description="Thioredoxin" evidence="7">
    <location>
        <begin position="19"/>
        <end position="185"/>
    </location>
</feature>
<comment type="caution">
    <text evidence="8">The sequence shown here is derived from an EMBL/GenBank/DDBJ whole genome shotgun (WGS) entry which is preliminary data.</text>
</comment>
<dbReference type="PATRIC" id="fig|1056511.3.peg.4429"/>
<evidence type="ECO:0000259" key="7">
    <source>
        <dbReference type="PROSITE" id="PS51352"/>
    </source>
</evidence>
<dbReference type="PANTHER" id="PTHR11592:SF44">
    <property type="entry name" value="GLUTATHIONE PEROXIDASE"/>
    <property type="match status" value="1"/>
</dbReference>
<evidence type="ECO:0000256" key="5">
    <source>
        <dbReference type="RuleBase" id="RU000499"/>
    </source>
</evidence>
<dbReference type="GO" id="GO:0004601">
    <property type="term" value="F:peroxidase activity"/>
    <property type="evidence" value="ECO:0007669"/>
    <property type="project" value="UniProtKB-KW"/>
</dbReference>
<feature type="active site" evidence="4">
    <location>
        <position position="66"/>
    </location>
</feature>
<evidence type="ECO:0000256" key="1">
    <source>
        <dbReference type="ARBA" id="ARBA00006926"/>
    </source>
</evidence>
<dbReference type="PRINTS" id="PR01011">
    <property type="entry name" value="GLUTPROXDASE"/>
</dbReference>
<dbReference type="EMBL" id="AMZO01000038">
    <property type="protein sequence ID" value="ELR63489.1"/>
    <property type="molecule type" value="Genomic_DNA"/>
</dbReference>
<comment type="similarity">
    <text evidence="1 5">Belongs to the glutathione peroxidase family.</text>
</comment>
<name>L8J7C0_9GAMM</name>
<dbReference type="PROSITE" id="PS51352">
    <property type="entry name" value="THIOREDOXIN_2"/>
    <property type="match status" value="1"/>
</dbReference>